<reference evidence="2 3" key="4">
    <citation type="submission" date="2017-10" db="EMBL/GenBank/DDBJ databases">
        <title>Genome analyses suggest a sexual origin of heterokaryosis in a supposedly ancient asexual fungus.</title>
        <authorList>
            <person name="Corradi N."/>
            <person name="Sedzielewska K."/>
            <person name="Noel J."/>
            <person name="Charron P."/>
            <person name="Farinelli L."/>
            <person name="Marton T."/>
            <person name="Kruger M."/>
            <person name="Pelin A."/>
            <person name="Brachmann A."/>
            <person name="Corradi N."/>
        </authorList>
    </citation>
    <scope>NUCLEOTIDE SEQUENCE [LARGE SCALE GENOMIC DNA]</scope>
    <source>
        <strain evidence="2 3">A1</strain>
    </source>
</reference>
<reference evidence="2 3" key="3">
    <citation type="submission" date="2017-10" db="EMBL/GenBank/DDBJ databases">
        <title>Extensive intraspecific genome diversity in a model arbuscular mycorrhizal fungus.</title>
        <authorList>
            <person name="Chen E.C.H."/>
            <person name="Morin E."/>
            <person name="Baudet D."/>
            <person name="Noel J."/>
            <person name="Ndikumana S."/>
            <person name="Charron P."/>
            <person name="St-Onge C."/>
            <person name="Giorgi J."/>
            <person name="Grigoriev I.V."/>
            <person name="Roux C."/>
            <person name="Martin F.M."/>
            <person name="Corradi N."/>
        </authorList>
    </citation>
    <scope>NUCLEOTIDE SEQUENCE [LARGE SCALE GENOMIC DNA]</scope>
    <source>
        <strain evidence="2 3">A1</strain>
    </source>
</reference>
<evidence type="ECO:0000313" key="3">
    <source>
        <dbReference type="Proteomes" id="UP000232688"/>
    </source>
</evidence>
<evidence type="ECO:0000313" key="2">
    <source>
        <dbReference type="EMBL" id="PKC64756.1"/>
    </source>
</evidence>
<sequence length="288" mass="33594">MMRTYGRYGRKFDQTKLVDLLELSLKNTNNYVEAIQSFIELPEIKSYLEQYIIPIPADFHGQLFIRRAIVGVLKSDNNASISNNIAHLIPFLGPFHVSLNSRESLFLVFWSFFNQLYLIIFDAKKKLAAKQKPWRINLSMYLASSGWKLIKNIIVERFGNTKIIGYRTFFDLLDNLIPATLDIYLYGALPLGYHSPVPPNMKKFGDKNFCRNSTNKEDEVLICGYAYHEECFRVLGLKCEHCYKYLDKSIDELTKSYNQRLHLEETQIESNINEEMDEDSCKRLIVIN</sequence>
<reference evidence="1 4" key="1">
    <citation type="submission" date="2016-04" db="EMBL/GenBank/DDBJ databases">
        <title>Genome analyses suggest a sexual origin of heterokaryosis in a supposedly ancient asexual fungus.</title>
        <authorList>
            <person name="Ropars J."/>
            <person name="Sedzielewska K."/>
            <person name="Noel J."/>
            <person name="Charron P."/>
            <person name="Farinelli L."/>
            <person name="Marton T."/>
            <person name="Kruger M."/>
            <person name="Pelin A."/>
            <person name="Brachmann A."/>
            <person name="Corradi N."/>
        </authorList>
    </citation>
    <scope>NUCLEOTIDE SEQUENCE [LARGE SCALE GENOMIC DNA]</scope>
    <source>
        <strain evidence="1 4">A5</strain>
    </source>
</reference>
<dbReference type="OrthoDB" id="2436309at2759"/>
<gene>
    <name evidence="2" type="ORF">RhiirA1_536821</name>
    <name evidence="1" type="ORF">RhiirA5_503534</name>
</gene>
<reference evidence="1 4" key="2">
    <citation type="submission" date="2017-09" db="EMBL/GenBank/DDBJ databases">
        <title>Extensive intraspecific genome diversity in a model arbuscular mycorrhizal fungus.</title>
        <authorList>
            <person name="Chen E.C."/>
            <person name="Morin E."/>
            <person name="Beaudet D."/>
            <person name="Noel J."/>
            <person name="Ndikumana S."/>
            <person name="Charron P."/>
            <person name="St-Onge C."/>
            <person name="Giorgi J."/>
            <person name="Grigoriev I.V."/>
            <person name="Roux C."/>
            <person name="Martin F.M."/>
            <person name="Corradi N."/>
        </authorList>
    </citation>
    <scope>NUCLEOTIDE SEQUENCE [LARGE SCALE GENOMIC DNA]</scope>
    <source>
        <strain evidence="1 4">A5</strain>
    </source>
</reference>
<dbReference type="VEuPathDB" id="FungiDB:RhiirA1_536821"/>
<accession>A0A2I1EC29</accession>
<dbReference type="EMBL" id="LLXH01000606">
    <property type="protein sequence ID" value="PKC64756.1"/>
    <property type="molecule type" value="Genomic_DNA"/>
</dbReference>
<dbReference type="Proteomes" id="UP000232688">
    <property type="component" value="Unassembled WGS sequence"/>
</dbReference>
<organism evidence="2 3">
    <name type="scientific">Rhizophagus irregularis</name>
    <dbReference type="NCBI Taxonomy" id="588596"/>
    <lineage>
        <taxon>Eukaryota</taxon>
        <taxon>Fungi</taxon>
        <taxon>Fungi incertae sedis</taxon>
        <taxon>Mucoromycota</taxon>
        <taxon>Glomeromycotina</taxon>
        <taxon>Glomeromycetes</taxon>
        <taxon>Glomerales</taxon>
        <taxon>Glomeraceae</taxon>
        <taxon>Rhizophagus</taxon>
    </lineage>
</organism>
<dbReference type="VEuPathDB" id="FungiDB:RhiirFUN_019806"/>
<protein>
    <submittedName>
        <fullName evidence="2">Uncharacterized protein</fullName>
    </submittedName>
</protein>
<dbReference type="AlphaFoldDB" id="A0A2I1EC29"/>
<name>A0A2I1EC29_9GLOM</name>
<evidence type="ECO:0000313" key="1">
    <source>
        <dbReference type="EMBL" id="PKC03256.1"/>
    </source>
</evidence>
<proteinExistence type="predicted"/>
<dbReference type="EMBL" id="LLXJ01001219">
    <property type="protein sequence ID" value="PKC03256.1"/>
    <property type="molecule type" value="Genomic_DNA"/>
</dbReference>
<evidence type="ECO:0000313" key="4">
    <source>
        <dbReference type="Proteomes" id="UP000232722"/>
    </source>
</evidence>
<dbReference type="VEuPathDB" id="FungiDB:FUN_018414"/>
<comment type="caution">
    <text evidence="2">The sequence shown here is derived from an EMBL/GenBank/DDBJ whole genome shotgun (WGS) entry which is preliminary data.</text>
</comment>
<dbReference type="Proteomes" id="UP000232722">
    <property type="component" value="Unassembled WGS sequence"/>
</dbReference>